<evidence type="ECO:0000313" key="1">
    <source>
        <dbReference type="EMBL" id="GGI26270.1"/>
    </source>
</evidence>
<organism evidence="1 2">
    <name type="scientific">Pedobacter mendelii</name>
    <dbReference type="NCBI Taxonomy" id="1908240"/>
    <lineage>
        <taxon>Bacteria</taxon>
        <taxon>Pseudomonadati</taxon>
        <taxon>Bacteroidota</taxon>
        <taxon>Sphingobacteriia</taxon>
        <taxon>Sphingobacteriales</taxon>
        <taxon>Sphingobacteriaceae</taxon>
        <taxon>Pedobacter</taxon>
    </lineage>
</organism>
<comment type="caution">
    <text evidence="1">The sequence shown here is derived from an EMBL/GenBank/DDBJ whole genome shotgun (WGS) entry which is preliminary data.</text>
</comment>
<dbReference type="Pfam" id="PF13645">
    <property type="entry name" value="YkuD_2"/>
    <property type="match status" value="1"/>
</dbReference>
<accession>A0ABQ2BHD8</accession>
<protein>
    <recommendedName>
        <fullName evidence="3">Murein L,D-transpeptidase catalytic domain family protein</fullName>
    </recommendedName>
</protein>
<reference evidence="2" key="1">
    <citation type="journal article" date="2019" name="Int. J. Syst. Evol. Microbiol.">
        <title>The Global Catalogue of Microorganisms (GCM) 10K type strain sequencing project: providing services to taxonomists for standard genome sequencing and annotation.</title>
        <authorList>
            <consortium name="The Broad Institute Genomics Platform"/>
            <consortium name="The Broad Institute Genome Sequencing Center for Infectious Disease"/>
            <person name="Wu L."/>
            <person name="Ma J."/>
        </authorList>
    </citation>
    <scope>NUCLEOTIDE SEQUENCE [LARGE SCALE GENOMIC DNA]</scope>
    <source>
        <strain evidence="2">CCM 8939</strain>
    </source>
</reference>
<dbReference type="EMBL" id="BMDJ01000005">
    <property type="protein sequence ID" value="GGI26270.1"/>
    <property type="molecule type" value="Genomic_DNA"/>
</dbReference>
<dbReference type="PANTHER" id="PTHR38477">
    <property type="entry name" value="HYPOTHETICAL EXPORTED PROTEIN"/>
    <property type="match status" value="1"/>
</dbReference>
<dbReference type="InterPro" id="IPR032676">
    <property type="entry name" value="YkuD_2"/>
</dbReference>
<keyword evidence="2" id="KW-1185">Reference proteome</keyword>
<dbReference type="RefSeq" id="WP_229746704.1">
    <property type="nucleotide sequence ID" value="NZ_BMDJ01000005.1"/>
</dbReference>
<proteinExistence type="predicted"/>
<sequence length="266" mass="29557">MKKNIMGFVMTLILGISIVGTGFKVVEHPQKNQTFFIKNNSDTDSLYTQYISEIYRSIHLDSVGLNFNVFEKALTGYYNIKSQGLLNTKSILTIADFDQESIKKRLYIIDLNKKELILNTWVAHGQNSGGDKPDYFSNAVNSNTSSLGFYLTGEVYFGKHGRSLKLDGMDFGFNNNARERAIVVHGADYVCQNSINQLGRLGRSQGCPAVATKLANTVINAIADKTILFINSTAQPYTSQYLNETLAAGIALNQNQFFASNFNLLD</sequence>
<evidence type="ECO:0000313" key="2">
    <source>
        <dbReference type="Proteomes" id="UP000645390"/>
    </source>
</evidence>
<dbReference type="Proteomes" id="UP000645390">
    <property type="component" value="Unassembled WGS sequence"/>
</dbReference>
<name>A0ABQ2BHD8_9SPHI</name>
<gene>
    <name evidence="1" type="ORF">GCM10008119_21820</name>
</gene>
<dbReference type="PANTHER" id="PTHR38477:SF1">
    <property type="entry name" value="MUREIN L,D-TRANSPEPTIDASE CATALYTIC DOMAIN FAMILY PROTEIN"/>
    <property type="match status" value="1"/>
</dbReference>
<evidence type="ECO:0008006" key="3">
    <source>
        <dbReference type="Google" id="ProtNLM"/>
    </source>
</evidence>